<dbReference type="Gene3D" id="1.10.1280.10">
    <property type="entry name" value="Di-copper center containing domain from catechol oxidase"/>
    <property type="match status" value="1"/>
</dbReference>
<evidence type="ECO:0000313" key="6">
    <source>
        <dbReference type="EMBL" id="KAI6650261.1"/>
    </source>
</evidence>
<dbReference type="GO" id="GO:0046872">
    <property type="term" value="F:metal ion binding"/>
    <property type="evidence" value="ECO:0007669"/>
    <property type="project" value="UniProtKB-KW"/>
</dbReference>
<name>A0AAV7JPI2_9METZ</name>
<dbReference type="PROSITE" id="PS00497">
    <property type="entry name" value="TYROSINASE_1"/>
    <property type="match status" value="1"/>
</dbReference>
<organism evidence="6 7">
    <name type="scientific">Oopsacas minuta</name>
    <dbReference type="NCBI Taxonomy" id="111878"/>
    <lineage>
        <taxon>Eukaryota</taxon>
        <taxon>Metazoa</taxon>
        <taxon>Porifera</taxon>
        <taxon>Hexactinellida</taxon>
        <taxon>Hexasterophora</taxon>
        <taxon>Lyssacinosida</taxon>
        <taxon>Leucopsacidae</taxon>
        <taxon>Oopsacas</taxon>
    </lineage>
</organism>
<feature type="domain" description="Tyrosinase copper-binding" evidence="5">
    <location>
        <begin position="419"/>
        <end position="430"/>
    </location>
</feature>
<feature type="signal peptide" evidence="3">
    <location>
        <begin position="1"/>
        <end position="18"/>
    </location>
</feature>
<dbReference type="AlphaFoldDB" id="A0AAV7JPI2"/>
<dbReference type="PRINTS" id="PR00092">
    <property type="entry name" value="TYROSINASE"/>
</dbReference>
<gene>
    <name evidence="6" type="ORF">LOD99_5940</name>
</gene>
<feature type="domain" description="Tyrosinase copper-binding" evidence="4">
    <location>
        <begin position="187"/>
        <end position="204"/>
    </location>
</feature>
<dbReference type="PANTHER" id="PTHR11474">
    <property type="entry name" value="TYROSINASE FAMILY MEMBER"/>
    <property type="match status" value="1"/>
</dbReference>
<evidence type="ECO:0000259" key="4">
    <source>
        <dbReference type="PROSITE" id="PS00497"/>
    </source>
</evidence>
<dbReference type="InterPro" id="IPR002049">
    <property type="entry name" value="LE_dom"/>
</dbReference>
<comment type="caution">
    <text evidence="6">The sequence shown here is derived from an EMBL/GenBank/DDBJ whole genome shotgun (WGS) entry which is preliminary data.</text>
</comment>
<keyword evidence="1" id="KW-0479">Metal-binding</keyword>
<dbReference type="Proteomes" id="UP001165289">
    <property type="component" value="Unassembled WGS sequence"/>
</dbReference>
<evidence type="ECO:0000256" key="2">
    <source>
        <dbReference type="ARBA" id="ARBA00023008"/>
    </source>
</evidence>
<dbReference type="EMBL" id="JAKMXF010000312">
    <property type="protein sequence ID" value="KAI6650261.1"/>
    <property type="molecule type" value="Genomic_DNA"/>
</dbReference>
<dbReference type="Pfam" id="PF00264">
    <property type="entry name" value="Tyrosinase"/>
    <property type="match status" value="1"/>
</dbReference>
<accession>A0AAV7JPI2</accession>
<evidence type="ECO:0000313" key="7">
    <source>
        <dbReference type="Proteomes" id="UP001165289"/>
    </source>
</evidence>
<dbReference type="SUPFAM" id="SSF48056">
    <property type="entry name" value="Di-copper centre-containing domain"/>
    <property type="match status" value="1"/>
</dbReference>
<evidence type="ECO:0000259" key="5">
    <source>
        <dbReference type="PROSITE" id="PS00498"/>
    </source>
</evidence>
<reference evidence="6 7" key="1">
    <citation type="journal article" date="2023" name="BMC Biol.">
        <title>The compact genome of the sponge Oopsacas minuta (Hexactinellida) is lacking key metazoan core genes.</title>
        <authorList>
            <person name="Santini S."/>
            <person name="Schenkelaars Q."/>
            <person name="Jourda C."/>
            <person name="Duchesne M."/>
            <person name="Belahbib H."/>
            <person name="Rocher C."/>
            <person name="Selva M."/>
            <person name="Riesgo A."/>
            <person name="Vervoort M."/>
            <person name="Leys S.P."/>
            <person name="Kodjabachian L."/>
            <person name="Le Bivic A."/>
            <person name="Borchiellini C."/>
            <person name="Claverie J.M."/>
            <person name="Renard E."/>
        </authorList>
    </citation>
    <scope>NUCLEOTIDE SEQUENCE [LARGE SCALE GENOMIC DNA]</scope>
    <source>
        <strain evidence="6">SPO-2</strain>
    </source>
</reference>
<keyword evidence="2" id="KW-0186">Copper</keyword>
<dbReference type="CDD" id="cd00055">
    <property type="entry name" value="EGF_Lam"/>
    <property type="match status" value="1"/>
</dbReference>
<dbReference type="InterPro" id="IPR008922">
    <property type="entry name" value="Di-copper_centre_dom_sf"/>
</dbReference>
<keyword evidence="7" id="KW-1185">Reference proteome</keyword>
<keyword evidence="3" id="KW-0732">Signal</keyword>
<proteinExistence type="predicted"/>
<sequence>MKVLLIVVLVLLPLHTYGQIPTVCSDANSLGNSICCPDTSDGVCGESAGRGACVSLSLSGYDSGSSHVRDNWPHYYTQMCSCNGGYGGIDCSRCKIGYYGSDCSRIDVTPRREVGSYTPAEWDEFNRVLRLTREYDSGYQVVLKEEVPGTEILETTNASLYGLYVWMHHYAAKDSLASLPDLRDYAHSAPGFTTWHRYHTLWFEWEIQGMLKQMGDPNYHTFRFAYWDWRVEILNSSGITTNDLFTEERIGATYNVGGYPRVNGTVIGDGWDTICWLTLFDICDPRNSTGPLQRCPFTGTNPCDISNPDWATIADVDKALNEDSYDFPPYNILTIGGYRAVVDFLVGTLSLSECGDDRLCQCLGLSGSDTTCDSLGVTFKANMHSKIHFILGVGDLTSALTLELTKKGHLEDVAASPNDPVFIFHHLTLDCMFEEWMQSHPDEGYPTFPLQNPGHKIGDYMVPFMPLYTQGDMFVPGSTFGFSCSLPNITVSHATTFSHLSLCVILLFCLLTLLL</sequence>
<dbReference type="InterPro" id="IPR002227">
    <property type="entry name" value="Tyrosinase_Cu-bd"/>
</dbReference>
<protein>
    <submittedName>
        <fullName evidence="6">Tyrosinase b</fullName>
    </submittedName>
</protein>
<dbReference type="GO" id="GO:0016491">
    <property type="term" value="F:oxidoreductase activity"/>
    <property type="evidence" value="ECO:0007669"/>
    <property type="project" value="InterPro"/>
</dbReference>
<dbReference type="PROSITE" id="PS00498">
    <property type="entry name" value="TYROSINASE_2"/>
    <property type="match status" value="1"/>
</dbReference>
<evidence type="ECO:0000256" key="1">
    <source>
        <dbReference type="ARBA" id="ARBA00022723"/>
    </source>
</evidence>
<evidence type="ECO:0000256" key="3">
    <source>
        <dbReference type="SAM" id="SignalP"/>
    </source>
</evidence>
<feature type="chain" id="PRO_5043854675" evidence="3">
    <location>
        <begin position="19"/>
        <end position="515"/>
    </location>
</feature>
<dbReference type="PANTHER" id="PTHR11474:SF126">
    <property type="entry name" value="TYROSINASE-LIKE PROTEIN TYR-1-RELATED"/>
    <property type="match status" value="1"/>
</dbReference>
<dbReference type="InterPro" id="IPR050316">
    <property type="entry name" value="Tyrosinase/Hemocyanin"/>
</dbReference>